<keyword evidence="4" id="KW-0418">Kinase</keyword>
<feature type="domain" description="Four-carbon acid sugar kinase N-terminal" evidence="7">
    <location>
        <begin position="36"/>
        <end position="277"/>
    </location>
</feature>
<evidence type="ECO:0000313" key="10">
    <source>
        <dbReference type="Proteomes" id="UP000075806"/>
    </source>
</evidence>
<comment type="similarity">
    <text evidence="1">Belongs to the four-carbon acid sugar kinase family.</text>
</comment>
<keyword evidence="5" id="KW-0067">ATP-binding</keyword>
<dbReference type="InterPro" id="IPR042213">
    <property type="entry name" value="NBD_C_sf"/>
</dbReference>
<evidence type="ECO:0000256" key="3">
    <source>
        <dbReference type="ARBA" id="ARBA00022741"/>
    </source>
</evidence>
<feature type="domain" description="Four-carbon acid sugar kinase nucleotide binding" evidence="8">
    <location>
        <begin position="303"/>
        <end position="467"/>
    </location>
</feature>
<protein>
    <submittedName>
        <fullName evidence="9">Hydroxyacid dehydrogenase</fullName>
    </submittedName>
</protein>
<keyword evidence="2" id="KW-0808">Transferase</keyword>
<dbReference type="Gene3D" id="3.40.980.20">
    <property type="entry name" value="Four-carbon acid sugar kinase, nucleotide binding domain"/>
    <property type="match status" value="1"/>
</dbReference>
<dbReference type="EMBL" id="LTAO01000039">
    <property type="protein sequence ID" value="KYG26005.1"/>
    <property type="molecule type" value="Genomic_DNA"/>
</dbReference>
<evidence type="ECO:0000256" key="2">
    <source>
        <dbReference type="ARBA" id="ARBA00022679"/>
    </source>
</evidence>
<evidence type="ECO:0000313" key="9">
    <source>
        <dbReference type="EMBL" id="KYG26005.1"/>
    </source>
</evidence>
<dbReference type="GO" id="GO:0005524">
    <property type="term" value="F:ATP binding"/>
    <property type="evidence" value="ECO:0007669"/>
    <property type="project" value="UniProtKB-KW"/>
</dbReference>
<dbReference type="InterPro" id="IPR010737">
    <property type="entry name" value="4-carb_acid_sugar_kinase_N"/>
</dbReference>
<dbReference type="InterPro" id="IPR037051">
    <property type="entry name" value="4-carb_acid_sugar_kinase_N_sf"/>
</dbReference>
<dbReference type="STRING" id="519424.AZF04_13035"/>
<dbReference type="Proteomes" id="UP000075806">
    <property type="component" value="Unassembled WGS sequence"/>
</dbReference>
<proteinExistence type="inferred from homology"/>
<dbReference type="Gene3D" id="3.40.50.10840">
    <property type="entry name" value="Putative sugar-binding, N-terminal domain"/>
    <property type="match status" value="1"/>
</dbReference>
<comment type="caution">
    <text evidence="9">The sequence shown here is derived from an EMBL/GenBank/DDBJ whole genome shotgun (WGS) entry which is preliminary data.</text>
</comment>
<name>A0A161QCX9_9BACI</name>
<dbReference type="AlphaFoldDB" id="A0A161QCX9"/>
<evidence type="ECO:0000256" key="1">
    <source>
        <dbReference type="ARBA" id="ARBA00005715"/>
    </source>
</evidence>
<keyword evidence="6" id="KW-0119">Carbohydrate metabolism</keyword>
<gene>
    <name evidence="9" type="ORF">AZF04_13035</name>
</gene>
<dbReference type="Pfam" id="PF07005">
    <property type="entry name" value="SBD_N"/>
    <property type="match status" value="1"/>
</dbReference>
<evidence type="ECO:0000259" key="8">
    <source>
        <dbReference type="Pfam" id="PF17042"/>
    </source>
</evidence>
<keyword evidence="10" id="KW-1185">Reference proteome</keyword>
<sequence>MKTLNMQKVKNTILEVDRATITASLEEELAHSPYKIVVLDDDPTGIQTVHGVSVYTNWEKSSIEAGFRENNRIFFILTNSRGFTKDETEKCHQQIANRVQEVSVEEGIPYVMISRGDSTLRGHYPLETETIKNTIESESNVTFDGEVIIPFFKEGGRLTINNIHYVQDGETLIPAGETEFAKDRTFGFNASHLGEWIEEKTESRYKKENTIYITLDDLRNQRIAKIKDQLVAAKDFQKIVVNAFGYEDVEVFAIAFLQAMKEGKHFICRSAASLTKVLGGISDKPLLTREDMVISEDEENGGLIAVGSHVKKTTEQLEALLESGLVEAIEFDVHLVKDDEEFKKETERVRLACEKAIQSGQSVVYYTRRERLDLGDNMKEEELKLSVKISDAVTSIVHDLKVQPSYIVAKGGITSSSIGTEGLSVKRAEVAGQVKPGIPVWKTGPESKFPYGPYVIFPGNVGSKETLKEVIEVLEGK</sequence>
<dbReference type="Pfam" id="PF17042">
    <property type="entry name" value="NBD_C"/>
    <property type="match status" value="1"/>
</dbReference>
<organism evidence="9 10">
    <name type="scientific">Alkalihalobacillus trypoxylicola</name>
    <dbReference type="NCBI Taxonomy" id="519424"/>
    <lineage>
        <taxon>Bacteria</taxon>
        <taxon>Bacillati</taxon>
        <taxon>Bacillota</taxon>
        <taxon>Bacilli</taxon>
        <taxon>Bacillales</taxon>
        <taxon>Bacillaceae</taxon>
        <taxon>Alkalihalobacillus</taxon>
    </lineage>
</organism>
<dbReference type="OrthoDB" id="153193at2"/>
<evidence type="ECO:0000256" key="6">
    <source>
        <dbReference type="ARBA" id="ARBA00023277"/>
    </source>
</evidence>
<dbReference type="GO" id="GO:0016301">
    <property type="term" value="F:kinase activity"/>
    <property type="evidence" value="ECO:0007669"/>
    <property type="project" value="UniProtKB-KW"/>
</dbReference>
<evidence type="ECO:0000256" key="5">
    <source>
        <dbReference type="ARBA" id="ARBA00022840"/>
    </source>
</evidence>
<evidence type="ECO:0000256" key="4">
    <source>
        <dbReference type="ARBA" id="ARBA00022777"/>
    </source>
</evidence>
<evidence type="ECO:0000259" key="7">
    <source>
        <dbReference type="Pfam" id="PF07005"/>
    </source>
</evidence>
<dbReference type="SUPFAM" id="SSF142764">
    <property type="entry name" value="YgbK-like"/>
    <property type="match status" value="1"/>
</dbReference>
<keyword evidence="3" id="KW-0547">Nucleotide-binding</keyword>
<dbReference type="RefSeq" id="WP_061950184.1">
    <property type="nucleotide sequence ID" value="NZ_LTAO01000039.1"/>
</dbReference>
<accession>A0A161QCX9</accession>
<dbReference type="InterPro" id="IPR031475">
    <property type="entry name" value="NBD_C"/>
</dbReference>
<reference evidence="9" key="1">
    <citation type="submission" date="2016-02" db="EMBL/GenBank/DDBJ databases">
        <title>Genome sequence of Bacillus trypoxylicola KCTC 13244(T).</title>
        <authorList>
            <person name="Jeong H."/>
            <person name="Park S.-H."/>
            <person name="Choi S.-K."/>
        </authorList>
    </citation>
    <scope>NUCLEOTIDE SEQUENCE [LARGE SCALE GENOMIC DNA]</scope>
    <source>
        <strain evidence="9">KCTC 13244</strain>
    </source>
</reference>